<dbReference type="SUPFAM" id="SSF52777">
    <property type="entry name" value="CoA-dependent acyltransferases"/>
    <property type="match status" value="7"/>
</dbReference>
<dbReference type="InterPro" id="IPR010060">
    <property type="entry name" value="NRPS_synth"/>
</dbReference>
<dbReference type="PANTHER" id="PTHR45527:SF1">
    <property type="entry name" value="FATTY ACID SYNTHASE"/>
    <property type="match status" value="1"/>
</dbReference>
<comment type="similarity">
    <text evidence="2">Belongs to the ATP-dependent AMP-binding enzyme family.</text>
</comment>
<dbReference type="InterPro" id="IPR036736">
    <property type="entry name" value="ACP-like_sf"/>
</dbReference>
<dbReference type="GO" id="GO:0009366">
    <property type="term" value="C:enterobactin synthetase complex"/>
    <property type="evidence" value="ECO:0007669"/>
    <property type="project" value="TreeGrafter"/>
</dbReference>
<dbReference type="InterPro" id="IPR000873">
    <property type="entry name" value="AMP-dep_synth/lig_dom"/>
</dbReference>
<dbReference type="GO" id="GO:0008610">
    <property type="term" value="P:lipid biosynthetic process"/>
    <property type="evidence" value="ECO:0007669"/>
    <property type="project" value="UniProtKB-ARBA"/>
</dbReference>
<evidence type="ECO:0000313" key="9">
    <source>
        <dbReference type="EMBL" id="BAX64246.1"/>
    </source>
</evidence>
<evidence type="ECO:0000259" key="8">
    <source>
        <dbReference type="PROSITE" id="PS50075"/>
    </source>
</evidence>
<dbReference type="Pfam" id="PF13193">
    <property type="entry name" value="AMP-binding_C"/>
    <property type="match status" value="1"/>
</dbReference>
<dbReference type="PROSITE" id="PS00012">
    <property type="entry name" value="PHOSPHOPANTETHEINE"/>
    <property type="match status" value="2"/>
</dbReference>
<evidence type="ECO:0000256" key="1">
    <source>
        <dbReference type="ARBA" id="ARBA00001957"/>
    </source>
</evidence>
<dbReference type="InterPro" id="IPR023213">
    <property type="entry name" value="CAT-like_dom_sf"/>
</dbReference>
<dbReference type="NCBIfam" id="TIGR01720">
    <property type="entry name" value="NRPS-para261"/>
    <property type="match status" value="1"/>
</dbReference>
<reference evidence="9" key="2">
    <citation type="submission" date="2017-05" db="EMBL/GenBank/DDBJ databases">
        <authorList>
            <person name="Song R."/>
            <person name="Chenine A.L."/>
            <person name="Ruprecht R.M."/>
        </authorList>
    </citation>
    <scope>NUCLEOTIDE SEQUENCE</scope>
    <source>
        <strain evidence="9">MSC090213JE08</strain>
    </source>
</reference>
<dbReference type="GO" id="GO:0009239">
    <property type="term" value="P:enterobactin biosynthetic process"/>
    <property type="evidence" value="ECO:0007669"/>
    <property type="project" value="TreeGrafter"/>
</dbReference>
<feature type="domain" description="Carrier" evidence="8">
    <location>
        <begin position="983"/>
        <end position="1057"/>
    </location>
</feature>
<dbReference type="SMART" id="SM00823">
    <property type="entry name" value="PKS_PP"/>
    <property type="match status" value="2"/>
</dbReference>
<dbReference type="InterPro" id="IPR006162">
    <property type="entry name" value="Ppantetheine_attach_site"/>
</dbReference>
<dbReference type="PROSITE" id="PS00455">
    <property type="entry name" value="AMP_BINDING"/>
    <property type="match status" value="2"/>
</dbReference>
<dbReference type="Gene3D" id="1.10.1200.10">
    <property type="entry name" value="ACP-like"/>
    <property type="match status" value="2"/>
</dbReference>
<feature type="region of interest" description="Disordered" evidence="7">
    <location>
        <begin position="1244"/>
        <end position="1264"/>
    </location>
</feature>
<accession>A0A1Y1BYT8</accession>
<dbReference type="InterPro" id="IPR009081">
    <property type="entry name" value="PP-bd_ACP"/>
</dbReference>
<dbReference type="Pfam" id="PF00501">
    <property type="entry name" value="AMP-binding"/>
    <property type="match status" value="2"/>
</dbReference>
<keyword evidence="6" id="KW-0045">Antibiotic biosynthesis</keyword>
<dbReference type="InterPro" id="IPR020806">
    <property type="entry name" value="PKS_PP-bd"/>
</dbReference>
<dbReference type="GO" id="GO:0047527">
    <property type="term" value="F:2,3-dihydroxybenzoate-serine ligase activity"/>
    <property type="evidence" value="ECO:0007669"/>
    <property type="project" value="TreeGrafter"/>
</dbReference>
<dbReference type="GO" id="GO:0043041">
    <property type="term" value="P:amino acid activation for nonribosomal peptide biosynthetic process"/>
    <property type="evidence" value="ECO:0007669"/>
    <property type="project" value="TreeGrafter"/>
</dbReference>
<feature type="domain" description="Carrier" evidence="8">
    <location>
        <begin position="2604"/>
        <end position="2678"/>
    </location>
</feature>
<keyword evidence="5" id="KW-0677">Repeat</keyword>
<dbReference type="InterPro" id="IPR020845">
    <property type="entry name" value="AMP-binding_CS"/>
</dbReference>
<keyword evidence="4" id="KW-0597">Phosphoprotein</keyword>
<dbReference type="NCBIfam" id="TIGR01733">
    <property type="entry name" value="AA-adenyl-dom"/>
    <property type="match status" value="2"/>
</dbReference>
<dbReference type="SUPFAM" id="SSF56801">
    <property type="entry name" value="Acetyl-CoA synthetase-like"/>
    <property type="match status" value="2"/>
</dbReference>
<sequence>MVEALRMTESKAMTTNRGAVLPLTAAQAEIWFDEQFATGPLGYNMADYIDLRGPLDADLLGRALGRLGHEAEGLRVQFVEEDGAPGQIIRPLAQLPLKRLDFADEPEPSVAAEAWMRADHADPLKVTDFPLFRGALIHLGPEHHLLYLCMHHILADGFSRALLYPKLATLYTRLAAGEDEHALDADAMPPFHRLLDAERDYLDSAHVERDRKHWTTRLTAGAHGPAPELVSLSARQPAPGRSALRHTARLSAEATDAVRALARDGKVTMPVVMVAAAAAYTRRATGVDRPLLTLPVTGRVGAASREIPGMLANYLPLAVPVRPDTTRTQLLRQAWIEVSGALKHQRYRGDRVRRDIGLRTDDRRPFGPFINVLNQDPALAFTSACDGTIVNLSTGIVNDLIITVLNTTDGTMEIHLDGNPELYTSAELATHLARFETFLTDLAALPADHPVGRIGLGAPGEPRGLLGTWDRDAEQADYEGLVERVRAVAETSPGAVAVSDGTESVTYRELLTRAAGVAARLRASGMEPGAVVAMLADPGVPFVAGVLGVLGAGGAYLPLDPTAPAARNAGLLQDSGARHLLTGATHKTPAPDVTALPLTDPADTTCTTGLPAVGGGLDLAYVMFTSGSTGRPKGAMVQRSGMVNHLWAKVGDLDLAAGEVVVQNAPLTFDVSVWQMLAPLLVGGRVRVSGSEMAADPSGLFAMVRAERVAVLEVVPSLLRAALDAWDLDGRVSELPDLRWLMVTGEALPADLCERWHARYPQIPLMNAYGPTECSDDVTHAVIRAEDDLGGRVPIGGAVRNTRLYVLSDELQPVPAGIPGELYVGGAGVGRGYLDDPARTAGTFMADPFAGPGTRMYRTGDRVVQRQDGQLEFIERRDHQVKIRGRRVETGEIEAVIRSLESVVDAAVAVLTDASGNPRLVGYLTGPGVDAGQVRDELAQLLPAYMIPSTWLVLDAMPLTPNGKLDRKALPQPALGGQDAARGPRDERERVLCGIYAEVLGTRDVGIDEDFFALGGDSIRSIQVVSRARSAGLVLTTRDVFDHKTVAALARAAGSLDADARREPEDDSGGVGSYELTPIMGQLHEDTRSLTGPVVKYSQHVVVHVPAGLDAELLDAALHALVDHHDALRTRATEPAPGLWHTEVLERGALAGIRLVASADAGGARGKDLLAFAERQAAAARARLDPGAAVMLQAVLIDPAASDRGPAGAGRAVPRAPGAAAAGPGFGSVGDGAAGAAAPGPTFRGAGNCATSPHPPAAGDAPEPTPPGTALLVLCGHHLVVDGVSWRILLPDLAAACAALAEGRTPALDPVGTSYRAWSRLLAEQARTEVRGAELALWQGILDGPDPLVGTRRLDLAKDVHGTRRTLRLELGPDVTGPLLTDVPAAFHAEVNDVLLTGLALAVADWRRRHGHTHYAQTLIELEGHGREQLTDALDLSRTVGWFTSAFPVRLDPGALDWAEVWAGGAALATALKRVKEQLRALPDRGVGHGLLRYLNPHAARVLARYERPQLGFNYMGRFDARENRLWEPAGGDGVVGTGAHPAMPLPHLLDVTPATEDRHDGPHLIANWAWAGQAVAEDDARDIAETWFRALDLLVRHTAEPGTGGRTPSDLPLVDLTQDEIEAYETELADAGTALTDVLPLTPLQQGLLFHADYDRDATDVYTLQIVAELEGDIDPAVLRAAGQALLDRHPNLRAAFRARAGGDPVQLVPDHAELPWQETDLRDLPEPQRSAELDRITEAERTRRFDLTAPPLLRFALVTHDEGRHRFIWTSHHILVDGWSMPLLVRELFALCRTDADVTLLPDPAPYRGYLGWLTGQDRDAARAAWRDALDGVDEPTLLVPADPDRAPVLPEAVHAEVPRELTAALSGWARTQGLTLNTVVQGCWALLLGRLTGRQDVVFGAVTSGRPAEVPDVESMIGMFLTTVPVRVPLHPGATLTELLHTLQDRQSALIPHEHLGLAEIHKAAGLAGEVFDTVVLFENFPLDAAGTDPGADGVRVLHTEARDARHHPLSMAVFPGDTLTLRLDYAPDRLTRADVERIVLMFRHLLRTVADHPALPLARIDVTAPTTIAGPGAPGELGGLLGTWDPSVPEESLGVVERVRAVADRIPDEPAVTDGTTSLTYRELVETAGGLSARVTAAGATTGSVIAMLADPGVPFVTGVLGVLGAGGAYLPLDPTAPAARNAGLLRDSGARYLLVGTAYEAQAREIAGDVTVLVLEDNLTDRALPPAVGGGLDLAYVMFTSGSTGRPKGAMVQRSGMVNHLWAKVGELDLAAGEVVVQNAPLTFDVSVWQMLAPLLVGGRVRVSGSEMAADPSGLFAMVRAERVAVLEVVPSLLRAALDAWDLDGRVSELPDLRWLMVTGEALPADLCERWHARYPQIPLMNAYGPTECSDDVTHAVIRAEDDLGGRVPIGGAVRNTRLYVLSDELQPVPAGIPGELYVGGAGVGRGYLDDPARTAGTFMADPFAGPGTRMYRTGDRVVQRQDGQLEFVERRDHQVKIRGRRVELGEIEAAVRGLDQVTDAAVAVVPDASGNPRLVGYLTGPGVGAGQVRDALAQLLPAYMIPSTWLVLDAISLTPNGKLDRKALPLPERADEAERARGPRDEREEILCGILAEVLGMPAVGVDEDFFALGGDSIRSIQVVSRARAAGLALTTRDVFTHRTAAELARAAGGVEAEPAPEPEGDLIELTDEELADLEFELSEDLS</sequence>
<reference evidence="9" key="1">
    <citation type="journal article" date="2016" name="ChemBioChem">
        <title>Production of a Novel Amide-Containing Polyene by Activating a Cryptic Biosynthetic Gene Cluster in Streptomyces sp. MSC090213JE08.</title>
        <authorList>
            <person name="Danyao D."/>
            <person name="Katsuyama Y."/>
            <person name="Onaka H."/>
            <person name="Fujie M."/>
            <person name="Satoh N."/>
            <person name="Shin-ya K."/>
            <person name="Ohnishi Y."/>
        </authorList>
    </citation>
    <scope>NUCLEOTIDE SEQUENCE</scope>
    <source>
        <strain evidence="9">MSC090213JE08</strain>
    </source>
</reference>
<keyword evidence="3" id="KW-0596">Phosphopantetheine</keyword>
<dbReference type="InterPro" id="IPR001242">
    <property type="entry name" value="Condensation_dom"/>
</dbReference>
<dbReference type="GO" id="GO:0005829">
    <property type="term" value="C:cytosol"/>
    <property type="evidence" value="ECO:0007669"/>
    <property type="project" value="TreeGrafter"/>
</dbReference>
<dbReference type="FunFam" id="3.30.300.30:FF:000010">
    <property type="entry name" value="Enterobactin synthetase component F"/>
    <property type="match status" value="1"/>
</dbReference>
<name>A0A1Y1BYT8_9ACTN</name>
<evidence type="ECO:0000256" key="3">
    <source>
        <dbReference type="ARBA" id="ARBA00022450"/>
    </source>
</evidence>
<dbReference type="Pfam" id="PF00668">
    <property type="entry name" value="Condensation"/>
    <property type="match status" value="3"/>
</dbReference>
<evidence type="ECO:0000256" key="4">
    <source>
        <dbReference type="ARBA" id="ARBA00022553"/>
    </source>
</evidence>
<dbReference type="Gene3D" id="2.30.38.10">
    <property type="entry name" value="Luciferase, Domain 3"/>
    <property type="match status" value="2"/>
</dbReference>
<gene>
    <name evidence="9" type="primary">iga5</name>
</gene>
<evidence type="ECO:0000256" key="7">
    <source>
        <dbReference type="SAM" id="MobiDB-lite"/>
    </source>
</evidence>
<evidence type="ECO:0000256" key="2">
    <source>
        <dbReference type="ARBA" id="ARBA00006432"/>
    </source>
</evidence>
<protein>
    <submittedName>
        <fullName evidence="9">NRPS</fullName>
    </submittedName>
</protein>
<dbReference type="InterPro" id="IPR010071">
    <property type="entry name" value="AA_adenyl_dom"/>
</dbReference>
<dbReference type="Gene3D" id="3.30.559.30">
    <property type="entry name" value="Nonribosomal peptide synthetase, condensation domain"/>
    <property type="match status" value="3"/>
</dbReference>
<dbReference type="InterPro" id="IPR045851">
    <property type="entry name" value="AMP-bd_C_sf"/>
</dbReference>
<dbReference type="Gene3D" id="3.30.300.30">
    <property type="match status" value="2"/>
</dbReference>
<dbReference type="CDD" id="cd19543">
    <property type="entry name" value="DCL_NRPS"/>
    <property type="match status" value="1"/>
</dbReference>
<dbReference type="EMBL" id="LC269948">
    <property type="protein sequence ID" value="BAX64246.1"/>
    <property type="molecule type" value="Genomic_DNA"/>
</dbReference>
<dbReference type="FunFam" id="1.10.1200.10:FF:000005">
    <property type="entry name" value="Nonribosomal peptide synthetase 1"/>
    <property type="match status" value="2"/>
</dbReference>
<dbReference type="CDD" id="cd05930">
    <property type="entry name" value="A_NRPS"/>
    <property type="match status" value="2"/>
</dbReference>
<dbReference type="NCBIfam" id="NF003417">
    <property type="entry name" value="PRK04813.1"/>
    <property type="match status" value="2"/>
</dbReference>
<dbReference type="Gene3D" id="3.40.50.980">
    <property type="match status" value="4"/>
</dbReference>
<organism evidence="9">
    <name type="scientific">Streptomyces sp. MSC090213JE08</name>
    <dbReference type="NCBI Taxonomy" id="1670457"/>
    <lineage>
        <taxon>Bacteria</taxon>
        <taxon>Bacillati</taxon>
        <taxon>Actinomycetota</taxon>
        <taxon>Actinomycetes</taxon>
        <taxon>Kitasatosporales</taxon>
        <taxon>Streptomycetaceae</taxon>
        <taxon>Streptomyces</taxon>
    </lineage>
</organism>
<dbReference type="PANTHER" id="PTHR45527">
    <property type="entry name" value="NONRIBOSOMAL PEPTIDE SYNTHETASE"/>
    <property type="match status" value="1"/>
</dbReference>
<dbReference type="PROSITE" id="PS50075">
    <property type="entry name" value="CARRIER"/>
    <property type="match status" value="2"/>
</dbReference>
<dbReference type="Pfam" id="PF00550">
    <property type="entry name" value="PP-binding"/>
    <property type="match status" value="2"/>
</dbReference>
<comment type="cofactor">
    <cofactor evidence="1">
        <name>pantetheine 4'-phosphate</name>
        <dbReference type="ChEBI" id="CHEBI:47942"/>
    </cofactor>
</comment>
<evidence type="ECO:0000256" key="6">
    <source>
        <dbReference type="ARBA" id="ARBA00023194"/>
    </source>
</evidence>
<dbReference type="InterPro" id="IPR025110">
    <property type="entry name" value="AMP-bd_C"/>
</dbReference>
<dbReference type="GO" id="GO:0031177">
    <property type="term" value="F:phosphopantetheine binding"/>
    <property type="evidence" value="ECO:0007669"/>
    <property type="project" value="InterPro"/>
</dbReference>
<dbReference type="Gene3D" id="3.30.559.10">
    <property type="entry name" value="Chloramphenicol acetyltransferase-like domain"/>
    <property type="match status" value="3"/>
</dbReference>
<dbReference type="SUPFAM" id="SSF47336">
    <property type="entry name" value="ACP-like"/>
    <property type="match status" value="2"/>
</dbReference>
<proteinExistence type="inferred from homology"/>
<evidence type="ECO:0000256" key="5">
    <source>
        <dbReference type="ARBA" id="ARBA00022737"/>
    </source>
</evidence>